<feature type="compositionally biased region" description="Low complexity" evidence="1">
    <location>
        <begin position="1"/>
        <end position="17"/>
    </location>
</feature>
<feature type="compositionally biased region" description="Acidic residues" evidence="1">
    <location>
        <begin position="44"/>
        <end position="84"/>
    </location>
</feature>
<protein>
    <submittedName>
        <fullName evidence="2">Uncharacterized protein</fullName>
    </submittedName>
</protein>
<organism evidence="2 3">
    <name type="scientific">Rhodococcus spelaei</name>
    <dbReference type="NCBI Taxonomy" id="2546320"/>
    <lineage>
        <taxon>Bacteria</taxon>
        <taxon>Bacillati</taxon>
        <taxon>Actinomycetota</taxon>
        <taxon>Actinomycetes</taxon>
        <taxon>Mycobacteriales</taxon>
        <taxon>Nocardiaceae</taxon>
        <taxon>Rhodococcus</taxon>
    </lineage>
</organism>
<evidence type="ECO:0000256" key="1">
    <source>
        <dbReference type="SAM" id="MobiDB-lite"/>
    </source>
</evidence>
<comment type="caution">
    <text evidence="2">The sequence shown here is derived from an EMBL/GenBank/DDBJ whole genome shotgun (WGS) entry which is preliminary data.</text>
</comment>
<keyword evidence="3" id="KW-1185">Reference proteome</keyword>
<evidence type="ECO:0000313" key="2">
    <source>
        <dbReference type="EMBL" id="TQF74605.1"/>
    </source>
</evidence>
<evidence type="ECO:0000313" key="3">
    <source>
        <dbReference type="Proteomes" id="UP000316256"/>
    </source>
</evidence>
<dbReference type="EMBL" id="VIGH01000001">
    <property type="protein sequence ID" value="TQF74605.1"/>
    <property type="molecule type" value="Genomic_DNA"/>
</dbReference>
<name>A0A541BQM8_9NOCA</name>
<proteinExistence type="predicted"/>
<sequence length="143" mass="15218">MDQDDPLLTTLGLTDALPPLPDDVWERALTIALDPTTPAVDADLVPEMDDTPVVPDDDEIVLDDDTDGLLLDDDTDGPELDAGDASDGSVRHDSDSDDHDLPVDHGGSIQHDSDHDELPGYHGGIDHHDSDAVDLGDFGGDVY</sequence>
<accession>A0A541BQM8</accession>
<feature type="region of interest" description="Disordered" evidence="1">
    <location>
        <begin position="1"/>
        <end position="20"/>
    </location>
</feature>
<feature type="compositionally biased region" description="Basic and acidic residues" evidence="1">
    <location>
        <begin position="89"/>
        <end position="103"/>
    </location>
</feature>
<feature type="region of interest" description="Disordered" evidence="1">
    <location>
        <begin position="35"/>
        <end position="143"/>
    </location>
</feature>
<dbReference type="AlphaFoldDB" id="A0A541BQM8"/>
<dbReference type="RefSeq" id="WP_142094691.1">
    <property type="nucleotide sequence ID" value="NZ_VIGH01000001.1"/>
</dbReference>
<gene>
    <name evidence="2" type="ORF">FK531_00380</name>
</gene>
<reference evidence="2 3" key="1">
    <citation type="submission" date="2019-06" db="EMBL/GenBank/DDBJ databases">
        <title>Rhodococcus spaelei sp. nov., isolated from a cave.</title>
        <authorList>
            <person name="Lee S.D."/>
        </authorList>
    </citation>
    <scope>NUCLEOTIDE SEQUENCE [LARGE SCALE GENOMIC DNA]</scope>
    <source>
        <strain evidence="2 3">C9-5</strain>
    </source>
</reference>
<feature type="compositionally biased region" description="Basic and acidic residues" evidence="1">
    <location>
        <begin position="111"/>
        <end position="131"/>
    </location>
</feature>
<dbReference type="Proteomes" id="UP000316256">
    <property type="component" value="Unassembled WGS sequence"/>
</dbReference>